<gene>
    <name evidence="1" type="ORF">CKAH01_13914</name>
</gene>
<name>A0AAD9YPP8_COLKA</name>
<organism evidence="1 2">
    <name type="scientific">Colletotrichum kahawae</name>
    <name type="common">Coffee berry disease fungus</name>
    <dbReference type="NCBI Taxonomy" id="34407"/>
    <lineage>
        <taxon>Eukaryota</taxon>
        <taxon>Fungi</taxon>
        <taxon>Dikarya</taxon>
        <taxon>Ascomycota</taxon>
        <taxon>Pezizomycotina</taxon>
        <taxon>Sordariomycetes</taxon>
        <taxon>Hypocreomycetidae</taxon>
        <taxon>Glomerellales</taxon>
        <taxon>Glomerellaceae</taxon>
        <taxon>Colletotrichum</taxon>
        <taxon>Colletotrichum gloeosporioides species complex</taxon>
    </lineage>
</organism>
<dbReference type="Proteomes" id="UP001281614">
    <property type="component" value="Unassembled WGS sequence"/>
</dbReference>
<sequence length="30" mass="3331">MGSTTLSESHFRLSKTFQCRAGQEAYLLPA</sequence>
<protein>
    <submittedName>
        <fullName evidence="1">Uncharacterized protein</fullName>
    </submittedName>
</protein>
<keyword evidence="2" id="KW-1185">Reference proteome</keyword>
<evidence type="ECO:0000313" key="1">
    <source>
        <dbReference type="EMBL" id="KAK2772618.1"/>
    </source>
</evidence>
<dbReference type="EMBL" id="VYYT01000066">
    <property type="protein sequence ID" value="KAK2772618.1"/>
    <property type="molecule type" value="Genomic_DNA"/>
</dbReference>
<comment type="caution">
    <text evidence="1">The sequence shown here is derived from an EMBL/GenBank/DDBJ whole genome shotgun (WGS) entry which is preliminary data.</text>
</comment>
<accession>A0AAD9YPP8</accession>
<evidence type="ECO:0000313" key="2">
    <source>
        <dbReference type="Proteomes" id="UP001281614"/>
    </source>
</evidence>
<dbReference type="AlphaFoldDB" id="A0AAD9YPP8"/>
<proteinExistence type="predicted"/>
<reference evidence="1" key="1">
    <citation type="submission" date="2023-02" db="EMBL/GenBank/DDBJ databases">
        <title>Colletotrichum kahawae CIFC_Que2 genome sequencing and assembly.</title>
        <authorList>
            <person name="Baroncelli R."/>
        </authorList>
    </citation>
    <scope>NUCLEOTIDE SEQUENCE</scope>
    <source>
        <strain evidence="1">CIFC_Que2</strain>
    </source>
</reference>